<protein>
    <submittedName>
        <fullName evidence="3">Uncharacterized protein</fullName>
    </submittedName>
</protein>
<evidence type="ECO:0000256" key="1">
    <source>
        <dbReference type="SAM" id="MobiDB-lite"/>
    </source>
</evidence>
<gene>
    <name evidence="3" type="ORF">B0T16DRAFT_455254</name>
</gene>
<keyword evidence="2" id="KW-0732">Signal</keyword>
<feature type="compositionally biased region" description="Acidic residues" evidence="1">
    <location>
        <begin position="162"/>
        <end position="173"/>
    </location>
</feature>
<reference evidence="3" key="1">
    <citation type="submission" date="2023-06" db="EMBL/GenBank/DDBJ databases">
        <title>Genome-scale phylogeny and comparative genomics of the fungal order Sordariales.</title>
        <authorList>
            <consortium name="Lawrence Berkeley National Laboratory"/>
            <person name="Hensen N."/>
            <person name="Bonometti L."/>
            <person name="Westerberg I."/>
            <person name="Brannstrom I.O."/>
            <person name="Guillou S."/>
            <person name="Cros-Aarteil S."/>
            <person name="Calhoun S."/>
            <person name="Haridas S."/>
            <person name="Kuo A."/>
            <person name="Mondo S."/>
            <person name="Pangilinan J."/>
            <person name="Riley R."/>
            <person name="Labutti K."/>
            <person name="Andreopoulos B."/>
            <person name="Lipzen A."/>
            <person name="Chen C."/>
            <person name="Yanf M."/>
            <person name="Daum C."/>
            <person name="Ng V."/>
            <person name="Clum A."/>
            <person name="Steindorff A."/>
            <person name="Ohm R."/>
            <person name="Martin F."/>
            <person name="Silar P."/>
            <person name="Natvig D."/>
            <person name="Lalanne C."/>
            <person name="Gautier V."/>
            <person name="Ament-Velasquez S.L."/>
            <person name="Kruys A."/>
            <person name="Hutchinson M.I."/>
            <person name="Powell A.J."/>
            <person name="Barry K."/>
            <person name="Miller A.N."/>
            <person name="Grigoriev I.V."/>
            <person name="Debuchy R."/>
            <person name="Gladieux P."/>
            <person name="Thoren M.H."/>
            <person name="Johannesson H."/>
        </authorList>
    </citation>
    <scope>NUCLEOTIDE SEQUENCE</scope>
    <source>
        <strain evidence="3">SMH2532-1</strain>
    </source>
</reference>
<dbReference type="AlphaFoldDB" id="A0AA39YKZ7"/>
<sequence>MILSSLLVLFWTVFAPVLAAPTTIVGQWTLSGLRRSCSPTDNKCEYNFSLDEHTGPENVMICTFTVDGTAESDFGSKACSNNPRLHVQAGWNKTGAPEDVFMTLVVTDMQLSADSFFGYKETDFGELGIVMQSITRPAYSIGTFGPDPAESGAESDLASGSDNDDDDEDDSDDDIVKRRDYEDEDGWIVVEARQTRDLGKVQISDLRRTWDEEDKAIFTSFMISTTDGDSVRCELRITDTEPEGSWYSRGPCDKFTISWGYNDFADSAVMTVCNSNTGMAAFVGFDGVSDLDKTYAPSRWEPYHIAGCK</sequence>
<keyword evidence="4" id="KW-1185">Reference proteome</keyword>
<dbReference type="EMBL" id="JAULSV010000002">
    <property type="protein sequence ID" value="KAK0652935.1"/>
    <property type="molecule type" value="Genomic_DNA"/>
</dbReference>
<proteinExistence type="predicted"/>
<feature type="signal peptide" evidence="2">
    <location>
        <begin position="1"/>
        <end position="19"/>
    </location>
</feature>
<feature type="chain" id="PRO_5041358061" evidence="2">
    <location>
        <begin position="20"/>
        <end position="309"/>
    </location>
</feature>
<accession>A0AA39YKZ7</accession>
<evidence type="ECO:0000313" key="3">
    <source>
        <dbReference type="EMBL" id="KAK0652935.1"/>
    </source>
</evidence>
<evidence type="ECO:0000313" key="4">
    <source>
        <dbReference type="Proteomes" id="UP001174936"/>
    </source>
</evidence>
<evidence type="ECO:0000256" key="2">
    <source>
        <dbReference type="SAM" id="SignalP"/>
    </source>
</evidence>
<name>A0AA39YKZ7_9PEZI</name>
<organism evidence="3 4">
    <name type="scientific">Cercophora newfieldiana</name>
    <dbReference type="NCBI Taxonomy" id="92897"/>
    <lineage>
        <taxon>Eukaryota</taxon>
        <taxon>Fungi</taxon>
        <taxon>Dikarya</taxon>
        <taxon>Ascomycota</taxon>
        <taxon>Pezizomycotina</taxon>
        <taxon>Sordariomycetes</taxon>
        <taxon>Sordariomycetidae</taxon>
        <taxon>Sordariales</taxon>
        <taxon>Lasiosphaeriaceae</taxon>
        <taxon>Cercophora</taxon>
    </lineage>
</organism>
<comment type="caution">
    <text evidence="3">The sequence shown here is derived from an EMBL/GenBank/DDBJ whole genome shotgun (WGS) entry which is preliminary data.</text>
</comment>
<dbReference type="Proteomes" id="UP001174936">
    <property type="component" value="Unassembled WGS sequence"/>
</dbReference>
<feature type="region of interest" description="Disordered" evidence="1">
    <location>
        <begin position="141"/>
        <end position="178"/>
    </location>
</feature>